<accession>A0A8S9PA32</accession>
<reference evidence="2" key="1">
    <citation type="submission" date="2019-12" db="EMBL/GenBank/DDBJ databases">
        <title>Genome sequencing and annotation of Brassica cretica.</title>
        <authorList>
            <person name="Studholme D.J."/>
            <person name="Sarris P."/>
        </authorList>
    </citation>
    <scope>NUCLEOTIDE SEQUENCE</scope>
    <source>
        <strain evidence="2">PFS-109/04</strain>
        <tissue evidence="2">Leaf</tissue>
    </source>
</reference>
<feature type="compositionally biased region" description="Low complexity" evidence="1">
    <location>
        <begin position="40"/>
        <end position="55"/>
    </location>
</feature>
<evidence type="ECO:0000313" key="3">
    <source>
        <dbReference type="Proteomes" id="UP000712600"/>
    </source>
</evidence>
<feature type="region of interest" description="Disordered" evidence="1">
    <location>
        <begin position="207"/>
        <end position="289"/>
    </location>
</feature>
<feature type="compositionally biased region" description="Basic and acidic residues" evidence="1">
    <location>
        <begin position="76"/>
        <end position="97"/>
    </location>
</feature>
<feature type="compositionally biased region" description="Basic and acidic residues" evidence="1">
    <location>
        <begin position="57"/>
        <end position="67"/>
    </location>
</feature>
<dbReference type="Proteomes" id="UP000712600">
    <property type="component" value="Unassembled WGS sequence"/>
</dbReference>
<sequence length="304" mass="33500">MTRLGRLTPAFITARPSLEDLAAHDLSVDDHHVEPVYDTSPRSGSRFPSFSSVSSDYKPDLPEKSAEEVQENADNEGEHAEIHSTPDETERSTREVGESSSHVTGEANLHIGEVGGIEGQEELHEEVKEVSSGMLEQHLPVEHTSSLDVVHDIAETSVHRSVSEGIMHEEEEDKQKDEAILQTFNADIPIDSYSTLSSGAVEYAETHSFNDEDVQQSEQDSVQSSVSDAKEETHPNQTMDIEVDSVNASVQNVGSEETTPYESDRELTWSDKSVVEQSSPGPGEDQVSHETYPLSYMCIITTFI</sequence>
<evidence type="ECO:0000256" key="1">
    <source>
        <dbReference type="SAM" id="MobiDB-lite"/>
    </source>
</evidence>
<feature type="compositionally biased region" description="Polar residues" evidence="1">
    <location>
        <begin position="246"/>
        <end position="261"/>
    </location>
</feature>
<protein>
    <submittedName>
        <fullName evidence="2">Uncharacterized protein</fullName>
    </submittedName>
</protein>
<feature type="region of interest" description="Disordered" evidence="1">
    <location>
        <begin position="33"/>
        <end position="107"/>
    </location>
</feature>
<comment type="caution">
    <text evidence="2">The sequence shown here is derived from an EMBL/GenBank/DDBJ whole genome shotgun (WGS) entry which is preliminary data.</text>
</comment>
<feature type="compositionally biased region" description="Low complexity" evidence="1">
    <location>
        <begin position="216"/>
        <end position="227"/>
    </location>
</feature>
<proteinExistence type="predicted"/>
<dbReference type="AlphaFoldDB" id="A0A8S9PA32"/>
<dbReference type="EMBL" id="QGKX02001521">
    <property type="protein sequence ID" value="KAF3511895.1"/>
    <property type="molecule type" value="Genomic_DNA"/>
</dbReference>
<evidence type="ECO:0000313" key="2">
    <source>
        <dbReference type="EMBL" id="KAF3511895.1"/>
    </source>
</evidence>
<name>A0A8S9PA32_BRACR</name>
<organism evidence="2 3">
    <name type="scientific">Brassica cretica</name>
    <name type="common">Mustard</name>
    <dbReference type="NCBI Taxonomy" id="69181"/>
    <lineage>
        <taxon>Eukaryota</taxon>
        <taxon>Viridiplantae</taxon>
        <taxon>Streptophyta</taxon>
        <taxon>Embryophyta</taxon>
        <taxon>Tracheophyta</taxon>
        <taxon>Spermatophyta</taxon>
        <taxon>Magnoliopsida</taxon>
        <taxon>eudicotyledons</taxon>
        <taxon>Gunneridae</taxon>
        <taxon>Pentapetalae</taxon>
        <taxon>rosids</taxon>
        <taxon>malvids</taxon>
        <taxon>Brassicales</taxon>
        <taxon>Brassicaceae</taxon>
        <taxon>Brassiceae</taxon>
        <taxon>Brassica</taxon>
    </lineage>
</organism>
<gene>
    <name evidence="2" type="ORF">F2Q69_00000737</name>
</gene>